<keyword evidence="5" id="KW-1185">Reference proteome</keyword>
<dbReference type="PANTHER" id="PTHR31941:SF1">
    <property type="entry name" value="CYTOSKELETAL SIGNALING PROTEIN SLM1"/>
    <property type="match status" value="1"/>
</dbReference>
<organism evidence="4 5">
    <name type="scientific">Rhypophila decipiens</name>
    <dbReference type="NCBI Taxonomy" id="261697"/>
    <lineage>
        <taxon>Eukaryota</taxon>
        <taxon>Fungi</taxon>
        <taxon>Dikarya</taxon>
        <taxon>Ascomycota</taxon>
        <taxon>Pezizomycotina</taxon>
        <taxon>Sordariomycetes</taxon>
        <taxon>Sordariomycetidae</taxon>
        <taxon>Sordariales</taxon>
        <taxon>Naviculisporaceae</taxon>
        <taxon>Rhypophila</taxon>
    </lineage>
</organism>
<sequence length="1087" mass="118934">MPSFPKFSFSSAVSFFDIRLDNDFIVFRGSEHESSGQLLRGTVVLCTKSPFKIENISLSLTGCLRLCWDDQRINSTGLTHRKIDRTTNVHTFTWPSLMDLPVRGSPSTHSTSTSTNHPRSTTLEAGNYEYPFELEIPGTWTESIEGLPQAKFSYKLKATIFRGRLAHDLHAEKRFRVIRTLNPAALEVLHAMSVENIWPNKVEYSITVPQKAIVFGTSIPLETRFTPLLKGLEMGDVTVKLVESQDIILQSGQGHNLREFRKEKEVNSWTIPMNRDEHWQEMIEDTGQEGWVMKSSLNLPQKLGQCIQDVNAQGIKIRHKLKIVVALKNPDGHISELRATLPVSIFISPNMPLDEQGKLVRQVPLGVSASQAAAVNAVAPPGYQEHHLDQLYDEVDVTGLQTPAPRSGASTPTFGHSRAGSSDNLQALGHGITPAALQYRLQGVSLERSRRNQSYNSLGELTPAATGANSAASTPRLADAAHISPPPTAPLTRQHSAGSSSDDNNPEHIDFPEMYKLPSYKTAVKTPVRQLSYDEANILPDYFTAMSAPNSRANSPPGSPQPLPSELPARIVLVLMIKSTLASNLSDDAVPDTDPSSAAGLLAERLSAWKHAVSYLEEYMEAVEKIHRAQAKEYERALKAISRPLKEGHHFDQSLGGVAGLFENMRVNTQALINTNAETEKNIKGSVLPVIERLHKEIKHKAKELAHGAQKGAKDVEKARNTTQKHIELLGQHTASFESTGGKMSPHDDPYVLKRGVLHRLNHQVMEENNHRNDLIAVQNNFQTFETHVITVIQQAMEAFNSFCGGQAEKVRALHSDMLGAAQRIPHDFEWKAFIKRSRSILVDPSEDPRTVDSITFPNMEHPSTKPLVEGSLERKSRNKLSWGYQTGYYVVTPSKFIHEFKDSDNFRKDPVPELSIYLPDAIIGAPNGEKFNIKGKDRSKTMSSKLTGHSELAFKAHSPAEAQKWFDIIRNVTGATGPMEPMSPTSPTGSSGPTTPIVAGDEKKQLEAAPAGNGSGTSTAADHKAQEAGVVTGGEVVASPVAASPSDVKTPAPARVAAADTKAPVVAEPVAPATAVSAETAKETKV</sequence>
<evidence type="ECO:0000256" key="1">
    <source>
        <dbReference type="ARBA" id="ARBA00022553"/>
    </source>
</evidence>
<dbReference type="SMART" id="SM01017">
    <property type="entry name" value="Arrestin_C"/>
    <property type="match status" value="1"/>
</dbReference>
<feature type="domain" description="PH" evidence="3">
    <location>
        <begin position="866"/>
        <end position="975"/>
    </location>
</feature>
<dbReference type="InterPro" id="IPR027267">
    <property type="entry name" value="AH/BAR_dom_sf"/>
</dbReference>
<comment type="caution">
    <text evidence="4">The sequence shown here is derived from an EMBL/GenBank/DDBJ whole genome shotgun (WGS) entry which is preliminary data.</text>
</comment>
<dbReference type="InterPro" id="IPR011022">
    <property type="entry name" value="Arrestin_C-like"/>
</dbReference>
<accession>A0AAN7BFX5</accession>
<dbReference type="InterPro" id="IPR011993">
    <property type="entry name" value="PH-like_dom_sf"/>
</dbReference>
<dbReference type="Gene3D" id="2.60.40.640">
    <property type="match status" value="1"/>
</dbReference>
<gene>
    <name evidence="4" type="ORF">QBC37DRAFT_468987</name>
</gene>
<proteinExistence type="predicted"/>
<dbReference type="InterPro" id="IPR014756">
    <property type="entry name" value="Ig_E-set"/>
</dbReference>
<dbReference type="CDD" id="cd13311">
    <property type="entry name" value="PH_Slm1"/>
    <property type="match status" value="1"/>
</dbReference>
<evidence type="ECO:0000313" key="4">
    <source>
        <dbReference type="EMBL" id="KAK4219985.1"/>
    </source>
</evidence>
<feature type="compositionally biased region" description="Low complexity" evidence="2">
    <location>
        <begin position="105"/>
        <end position="122"/>
    </location>
</feature>
<dbReference type="PROSITE" id="PS50003">
    <property type="entry name" value="PH_DOMAIN"/>
    <property type="match status" value="1"/>
</dbReference>
<dbReference type="InterPro" id="IPR043453">
    <property type="entry name" value="Slm1_PH"/>
</dbReference>
<dbReference type="InterPro" id="IPR046869">
    <property type="entry name" value="SLM1/RGC1-like_PH"/>
</dbReference>
<dbReference type="SUPFAM" id="SSF50729">
    <property type="entry name" value="PH domain-like"/>
    <property type="match status" value="1"/>
</dbReference>
<feature type="region of interest" description="Disordered" evidence="2">
    <location>
        <begin position="103"/>
        <end position="122"/>
    </location>
</feature>
<keyword evidence="4" id="KW-0436">Ligase</keyword>
<feature type="compositionally biased region" description="Polar residues" evidence="2">
    <location>
        <begin position="491"/>
        <end position="503"/>
    </location>
</feature>
<dbReference type="InterPro" id="IPR014752">
    <property type="entry name" value="Arrestin-like_C"/>
</dbReference>
<dbReference type="PANTHER" id="PTHR31941">
    <property type="entry name" value="CYTOSKELETAL SIGNALING PROTEIN SLM1"/>
    <property type="match status" value="1"/>
</dbReference>
<dbReference type="InterPro" id="IPR046868">
    <property type="entry name" value="BAR_4"/>
</dbReference>
<name>A0AAN7BFX5_9PEZI</name>
<dbReference type="Proteomes" id="UP001301769">
    <property type="component" value="Unassembled WGS sequence"/>
</dbReference>
<dbReference type="Pfam" id="PF20399">
    <property type="entry name" value="PH_20"/>
    <property type="match status" value="1"/>
</dbReference>
<dbReference type="InterPro" id="IPR011021">
    <property type="entry name" value="Arrestin-like_N"/>
</dbReference>
<feature type="region of interest" description="Disordered" evidence="2">
    <location>
        <begin position="976"/>
        <end position="999"/>
    </location>
</feature>
<dbReference type="GO" id="GO:0016874">
    <property type="term" value="F:ligase activity"/>
    <property type="evidence" value="ECO:0007669"/>
    <property type="project" value="UniProtKB-KW"/>
</dbReference>
<dbReference type="SUPFAM" id="SSF103657">
    <property type="entry name" value="BAR/IMD domain-like"/>
    <property type="match status" value="1"/>
</dbReference>
<dbReference type="SUPFAM" id="SSF81296">
    <property type="entry name" value="E set domains"/>
    <property type="match status" value="1"/>
</dbReference>
<feature type="compositionally biased region" description="Polar residues" evidence="2">
    <location>
        <begin position="408"/>
        <end position="425"/>
    </location>
</feature>
<dbReference type="Gene3D" id="1.20.1270.60">
    <property type="entry name" value="Arfaptin homology (AH) domain/BAR domain"/>
    <property type="match status" value="1"/>
</dbReference>
<dbReference type="Pfam" id="PF00339">
    <property type="entry name" value="Arrestin_N"/>
    <property type="match status" value="1"/>
</dbReference>
<dbReference type="SMART" id="SM00233">
    <property type="entry name" value="PH"/>
    <property type="match status" value="1"/>
</dbReference>
<dbReference type="InterPro" id="IPR001849">
    <property type="entry name" value="PH_domain"/>
</dbReference>
<dbReference type="Pfam" id="PF20400">
    <property type="entry name" value="BAR_4"/>
    <property type="match status" value="1"/>
</dbReference>
<keyword evidence="1" id="KW-0597">Phosphoprotein</keyword>
<dbReference type="EMBL" id="MU858046">
    <property type="protein sequence ID" value="KAK4219985.1"/>
    <property type="molecule type" value="Genomic_DNA"/>
</dbReference>
<dbReference type="Pfam" id="PF02752">
    <property type="entry name" value="Arrestin_C"/>
    <property type="match status" value="1"/>
</dbReference>
<reference evidence="4" key="1">
    <citation type="journal article" date="2023" name="Mol. Phylogenet. Evol.">
        <title>Genome-scale phylogeny and comparative genomics of the fungal order Sordariales.</title>
        <authorList>
            <person name="Hensen N."/>
            <person name="Bonometti L."/>
            <person name="Westerberg I."/>
            <person name="Brannstrom I.O."/>
            <person name="Guillou S."/>
            <person name="Cros-Aarteil S."/>
            <person name="Calhoun S."/>
            <person name="Haridas S."/>
            <person name="Kuo A."/>
            <person name="Mondo S."/>
            <person name="Pangilinan J."/>
            <person name="Riley R."/>
            <person name="LaButti K."/>
            <person name="Andreopoulos B."/>
            <person name="Lipzen A."/>
            <person name="Chen C."/>
            <person name="Yan M."/>
            <person name="Daum C."/>
            <person name="Ng V."/>
            <person name="Clum A."/>
            <person name="Steindorff A."/>
            <person name="Ohm R.A."/>
            <person name="Martin F."/>
            <person name="Silar P."/>
            <person name="Natvig D.O."/>
            <person name="Lalanne C."/>
            <person name="Gautier V."/>
            <person name="Ament-Velasquez S.L."/>
            <person name="Kruys A."/>
            <person name="Hutchinson M.I."/>
            <person name="Powell A.J."/>
            <person name="Barry K."/>
            <person name="Miller A.N."/>
            <person name="Grigoriev I.V."/>
            <person name="Debuchy R."/>
            <person name="Gladieux P."/>
            <person name="Hiltunen Thoren M."/>
            <person name="Johannesson H."/>
        </authorList>
    </citation>
    <scope>NUCLEOTIDE SEQUENCE</scope>
    <source>
        <strain evidence="4">PSN293</strain>
    </source>
</reference>
<feature type="compositionally biased region" description="Low complexity" evidence="2">
    <location>
        <begin position="977"/>
        <end position="997"/>
    </location>
</feature>
<dbReference type="AlphaFoldDB" id="A0AAN7BFX5"/>
<protein>
    <submittedName>
        <fullName evidence="4">HECT-type ubiquitin ligase-interacting protein cred</fullName>
    </submittedName>
</protein>
<feature type="region of interest" description="Disordered" evidence="2">
    <location>
        <begin position="400"/>
        <end position="427"/>
    </location>
</feature>
<evidence type="ECO:0000256" key="2">
    <source>
        <dbReference type="SAM" id="MobiDB-lite"/>
    </source>
</evidence>
<reference evidence="4" key="2">
    <citation type="submission" date="2023-05" db="EMBL/GenBank/DDBJ databases">
        <authorList>
            <consortium name="Lawrence Berkeley National Laboratory"/>
            <person name="Steindorff A."/>
            <person name="Hensen N."/>
            <person name="Bonometti L."/>
            <person name="Westerberg I."/>
            <person name="Brannstrom I.O."/>
            <person name="Guillou S."/>
            <person name="Cros-Aarteil S."/>
            <person name="Calhoun S."/>
            <person name="Haridas S."/>
            <person name="Kuo A."/>
            <person name="Mondo S."/>
            <person name="Pangilinan J."/>
            <person name="Riley R."/>
            <person name="Labutti K."/>
            <person name="Andreopoulos B."/>
            <person name="Lipzen A."/>
            <person name="Chen C."/>
            <person name="Yanf M."/>
            <person name="Daum C."/>
            <person name="Ng V."/>
            <person name="Clum A."/>
            <person name="Ohm R."/>
            <person name="Martin F."/>
            <person name="Silar P."/>
            <person name="Natvig D."/>
            <person name="Lalanne C."/>
            <person name="Gautier V."/>
            <person name="Ament-Velasquez S.L."/>
            <person name="Kruys A."/>
            <person name="Hutchinson M.I."/>
            <person name="Powell A.J."/>
            <person name="Barry K."/>
            <person name="Miller A.N."/>
            <person name="Grigoriev I.V."/>
            <person name="Debuchy R."/>
            <person name="Gladieux P."/>
            <person name="Thoren M.H."/>
            <person name="Johannesson H."/>
        </authorList>
    </citation>
    <scope>NUCLEOTIDE SEQUENCE</scope>
    <source>
        <strain evidence="4">PSN293</strain>
    </source>
</reference>
<evidence type="ECO:0000259" key="3">
    <source>
        <dbReference type="PROSITE" id="PS50003"/>
    </source>
</evidence>
<feature type="region of interest" description="Disordered" evidence="2">
    <location>
        <begin position="455"/>
        <end position="510"/>
    </location>
</feature>
<dbReference type="Gene3D" id="2.30.29.30">
    <property type="entry name" value="Pleckstrin-homology domain (PH domain)/Phosphotyrosine-binding domain (PTB)"/>
    <property type="match status" value="1"/>
</dbReference>
<evidence type="ECO:0000313" key="5">
    <source>
        <dbReference type="Proteomes" id="UP001301769"/>
    </source>
</evidence>